<dbReference type="PANTHER" id="PTHR43975">
    <property type="entry name" value="ZGC:101858"/>
    <property type="match status" value="1"/>
</dbReference>
<feature type="chain" id="PRO_5036211200" evidence="2">
    <location>
        <begin position="18"/>
        <end position="309"/>
    </location>
</feature>
<evidence type="ECO:0000256" key="2">
    <source>
        <dbReference type="SAM" id="SignalP"/>
    </source>
</evidence>
<feature type="signal peptide" evidence="2">
    <location>
        <begin position="1"/>
        <end position="17"/>
    </location>
</feature>
<name>A0A7R9LGT6_9ACAR</name>
<keyword evidence="4" id="KW-1185">Reference proteome</keyword>
<evidence type="ECO:0000313" key="3">
    <source>
        <dbReference type="EMBL" id="CAD7640626.1"/>
    </source>
</evidence>
<dbReference type="Proteomes" id="UP000728032">
    <property type="component" value="Unassembled WGS sequence"/>
</dbReference>
<protein>
    <submittedName>
        <fullName evidence="3">Uncharacterized protein</fullName>
    </submittedName>
</protein>
<evidence type="ECO:0000256" key="1">
    <source>
        <dbReference type="RuleBase" id="RU000363"/>
    </source>
</evidence>
<comment type="similarity">
    <text evidence="1">Belongs to the short-chain dehydrogenases/reductases (SDR) family.</text>
</comment>
<gene>
    <name evidence="3" type="ORF">ONB1V03_LOCUS2655</name>
</gene>
<dbReference type="InterPro" id="IPR036291">
    <property type="entry name" value="NAD(P)-bd_dom_sf"/>
</dbReference>
<dbReference type="EMBL" id="CAJPVJ010000654">
    <property type="protein sequence ID" value="CAG2163071.1"/>
    <property type="molecule type" value="Genomic_DNA"/>
</dbReference>
<dbReference type="PRINTS" id="PR00080">
    <property type="entry name" value="SDRFAMILY"/>
</dbReference>
<proteinExistence type="inferred from homology"/>
<dbReference type="EMBL" id="OC915479">
    <property type="protein sequence ID" value="CAD7640626.1"/>
    <property type="molecule type" value="Genomic_DNA"/>
</dbReference>
<keyword evidence="2" id="KW-0732">Signal</keyword>
<organism evidence="3">
    <name type="scientific">Oppiella nova</name>
    <dbReference type="NCBI Taxonomy" id="334625"/>
    <lineage>
        <taxon>Eukaryota</taxon>
        <taxon>Metazoa</taxon>
        <taxon>Ecdysozoa</taxon>
        <taxon>Arthropoda</taxon>
        <taxon>Chelicerata</taxon>
        <taxon>Arachnida</taxon>
        <taxon>Acari</taxon>
        <taxon>Acariformes</taxon>
        <taxon>Sarcoptiformes</taxon>
        <taxon>Oribatida</taxon>
        <taxon>Brachypylina</taxon>
        <taxon>Oppioidea</taxon>
        <taxon>Oppiidae</taxon>
        <taxon>Oppiella</taxon>
    </lineage>
</organism>
<dbReference type="SUPFAM" id="SSF51735">
    <property type="entry name" value="NAD(P)-binding Rossmann-fold domains"/>
    <property type="match status" value="1"/>
</dbReference>
<dbReference type="PRINTS" id="PR00081">
    <property type="entry name" value="GDHRDH"/>
</dbReference>
<dbReference type="OrthoDB" id="153074at2759"/>
<accession>A0A7R9LGT6</accession>
<reference evidence="3" key="1">
    <citation type="submission" date="2020-11" db="EMBL/GenBank/DDBJ databases">
        <authorList>
            <person name="Tran Van P."/>
        </authorList>
    </citation>
    <scope>NUCLEOTIDE SEQUENCE</scope>
</reference>
<evidence type="ECO:0000313" key="4">
    <source>
        <dbReference type="Proteomes" id="UP000728032"/>
    </source>
</evidence>
<dbReference type="PANTHER" id="PTHR43975:SF2">
    <property type="entry name" value="EG:BACR7A4.14 PROTEIN-RELATED"/>
    <property type="match status" value="1"/>
</dbReference>
<dbReference type="Pfam" id="PF00106">
    <property type="entry name" value="adh_short"/>
    <property type="match status" value="1"/>
</dbReference>
<dbReference type="InterPro" id="IPR002347">
    <property type="entry name" value="SDR_fam"/>
</dbReference>
<sequence length="309" mass="33423">MFAIYLLAFIAITNVFAFQSNDIYDEVRGSRNLTGKVVLVTGSSSGIGEQIVKLFSALGANVVVTGTKDADIQRVVKEAQDLSPQKLKPLGLAADLTKTDELEKLVNETIKTFTKLDVLVNNAGIYLTANLMDKKFWDTFAAYEKIDVTAALQLIQQAVPYLQKTKGSIISISSVIIQRPQKGMLAYGLAKECLDMSTRQKGMLAYGLAKECLDMSTRVLSLELAPLIRVNAISPGSVLSHPLNTTDPVAVAQYNKTIKSTPLARIGQPSDIAKGVVFLASSDAEFITGHNLVIDGGLNYNMDSNFSNP</sequence>
<dbReference type="Gene3D" id="3.40.50.720">
    <property type="entry name" value="NAD(P)-binding Rossmann-like Domain"/>
    <property type="match status" value="2"/>
</dbReference>
<dbReference type="Pfam" id="PF13561">
    <property type="entry name" value="adh_short_C2"/>
    <property type="match status" value="1"/>
</dbReference>
<dbReference type="AlphaFoldDB" id="A0A7R9LGT6"/>